<comment type="caution">
    <text evidence="2">The sequence shown here is derived from an EMBL/GenBank/DDBJ whole genome shotgun (WGS) entry which is preliminary data.</text>
</comment>
<feature type="domain" description="N-acetyltransferase" evidence="1">
    <location>
        <begin position="45"/>
        <end position="194"/>
    </location>
</feature>
<reference evidence="3" key="1">
    <citation type="journal article" date="2014" name="Stand. Genomic Sci.">
        <title>Genome sequence of the exopolysaccharide-producing Salipiger mucosus type strain (DSM 16094(T)), a moderately halophilic member of the Roseobacter clade.</title>
        <authorList>
            <person name="Riedel T."/>
            <person name="Spring S."/>
            <person name="Fiebig A."/>
            <person name="Petersen J."/>
            <person name="Kyrpides N.C."/>
            <person name="Goker M."/>
            <person name="Klenk H.P."/>
        </authorList>
    </citation>
    <scope>NUCLEOTIDE SEQUENCE [LARGE SCALE GENOMIC DNA]</scope>
    <source>
        <strain evidence="3">DSM 16094</strain>
    </source>
</reference>
<protein>
    <recommendedName>
        <fullName evidence="1">N-acetyltransferase domain-containing protein</fullName>
    </recommendedName>
</protein>
<dbReference type="EMBL" id="APVH01000005">
    <property type="protein sequence ID" value="EPX85990.1"/>
    <property type="molecule type" value="Genomic_DNA"/>
</dbReference>
<dbReference type="Gene3D" id="3.40.630.30">
    <property type="match status" value="1"/>
</dbReference>
<dbReference type="AlphaFoldDB" id="S9S716"/>
<dbReference type="InterPro" id="IPR016181">
    <property type="entry name" value="Acyl_CoA_acyltransferase"/>
</dbReference>
<dbReference type="eggNOG" id="ENOG502ZFJ5">
    <property type="taxonomic scope" value="Bacteria"/>
</dbReference>
<dbReference type="Proteomes" id="UP000015347">
    <property type="component" value="Unassembled WGS sequence"/>
</dbReference>
<proteinExistence type="predicted"/>
<dbReference type="GO" id="GO:0016747">
    <property type="term" value="F:acyltransferase activity, transferring groups other than amino-acyl groups"/>
    <property type="evidence" value="ECO:0007669"/>
    <property type="project" value="InterPro"/>
</dbReference>
<keyword evidence="3" id="KW-1185">Reference proteome</keyword>
<dbReference type="Pfam" id="PF13508">
    <property type="entry name" value="Acetyltransf_7"/>
    <property type="match status" value="1"/>
</dbReference>
<dbReference type="SUPFAM" id="SSF55729">
    <property type="entry name" value="Acyl-CoA N-acyltransferases (Nat)"/>
    <property type="match status" value="1"/>
</dbReference>
<evidence type="ECO:0000259" key="1">
    <source>
        <dbReference type="PROSITE" id="PS51186"/>
    </source>
</evidence>
<dbReference type="STRING" id="1123237.Salmuc_00806"/>
<name>S9S716_9RHOB</name>
<sequence length="197" mass="22600">MLGMPSSREAALRYEIDGLKSDLRAFVAVALQHGLRDFCEQRYPDIVRELEAGVERSEERVERKYAKILAALESVPGLRATRGETGERTYYRNAVDDVAYLEHGLEDRRLVLNGIWVAPSYRGRGIAHRILRRLVEAADEADCGIVLYHEPFGDQGLERDDLEDFYNRHGFQRHEATPDGLFRFPKTPLDLYARHQG</sequence>
<dbReference type="InterPro" id="IPR000182">
    <property type="entry name" value="GNAT_dom"/>
</dbReference>
<evidence type="ECO:0000313" key="3">
    <source>
        <dbReference type="Proteomes" id="UP000015347"/>
    </source>
</evidence>
<dbReference type="PROSITE" id="PS51186">
    <property type="entry name" value="GNAT"/>
    <property type="match status" value="1"/>
</dbReference>
<dbReference type="HOGENOM" id="CLU_1383313_0_0_5"/>
<evidence type="ECO:0000313" key="2">
    <source>
        <dbReference type="EMBL" id="EPX85990.1"/>
    </source>
</evidence>
<accession>S9S716</accession>
<dbReference type="CDD" id="cd04301">
    <property type="entry name" value="NAT_SF"/>
    <property type="match status" value="1"/>
</dbReference>
<organism evidence="2 3">
    <name type="scientific">Salipiger mucosus DSM 16094</name>
    <dbReference type="NCBI Taxonomy" id="1123237"/>
    <lineage>
        <taxon>Bacteria</taxon>
        <taxon>Pseudomonadati</taxon>
        <taxon>Pseudomonadota</taxon>
        <taxon>Alphaproteobacteria</taxon>
        <taxon>Rhodobacterales</taxon>
        <taxon>Roseobacteraceae</taxon>
        <taxon>Salipiger</taxon>
    </lineage>
</organism>
<gene>
    <name evidence="2" type="ORF">Salmuc_00806</name>
</gene>